<evidence type="ECO:0000256" key="3">
    <source>
        <dbReference type="ARBA" id="ARBA00022763"/>
    </source>
</evidence>
<dbReference type="Gene3D" id="3.90.320.10">
    <property type="match status" value="1"/>
</dbReference>
<dbReference type="Proteomes" id="UP000248066">
    <property type="component" value="Unassembled WGS sequence"/>
</dbReference>
<keyword evidence="5" id="KW-0347">Helicase</keyword>
<sequence length="988" mass="112873">MLKGDCRMSPEFLKEIASIVKENPFKHKVFIVPSKRDGRLTVQALAKEGIPVINVHNATAEDLIRQHPGWEQVRDGRKECSQEGGRQFIFSAMNSMKTSGKFLYFSQVKLSPALSEGVYRAILDIRLAGKSSEDLDETFFVKKDKGADLTALFKIYENYLKDNQLYDRADMYRYAVEQGLKGMEETHYIYFPHDAYHALPAAFLRQFVSSGMLHIPKWTQIENAEQNKQLLEDNRGAEHSFSLEEAIQERKQNIHLSVKFSPEEELMNILACLREKEIPFDQAIICYPDSGTYRSLLLQLREKEGIPITFSEGVPLSFMPSGRAVFAYLDWLKSGFHIKGLERLLNERLIRTPEGTEVFSGIKALKEAGGFRGYQVLWETLDLLEARGQEPAFTHWLKSLLTVSPFKTAFEKVTSEQCLKAVCTFLEEWSRPVSPEDESAKMHVVSMIEATAEQLTFSLRASEAVFQTEYWLTSMQVTSSMPEPGHIHAVPSRSALFFDFRHTFLVGMTSQNVPGSAKEDPVLLDEERIRIHPDMMTSREHAKRGVWKTACLVGSVRGITGYSYPLMDLAGNRKAAPAYSFIQLYRYINNQPEAAGEEVERKLTGDLSFISPETSRISGNGWWLDKLWRKSKITDASLSHPLFAHLLEGCKSERSRKSTQFTAYEGRVEGLTEEYDPLAGSTIIMSSSKLETLATCPYKYFLKDILKIEPEEEEEEDRYKWLDPAARGTLLHTVFERFYQELYDQGKTAELDGTEDWLKQIASEELARLRKVLPPPSEVIFDLESREIYDACYIFLKVEESFSAGRKPVHFELSFGFRDQDPVTIPLSENRKLQVRGKIDRVDLLEDGTYGTVDYKSGKPYGFDDELYFNGGRKLQHALYALAFEMMDEAGSKRVTQSHYLFPTEKGSGYQAARAYSDKKKEDLLQIIETLASFIKKGQFPFTENPEDCTFCEMREVCMRHRCAESVVQEKLSGEAGSRLIEEVRSYD</sequence>
<evidence type="ECO:0000256" key="7">
    <source>
        <dbReference type="ARBA" id="ARBA00022840"/>
    </source>
</evidence>
<keyword evidence="3" id="KW-0227">DNA damage</keyword>
<evidence type="ECO:0000256" key="4">
    <source>
        <dbReference type="ARBA" id="ARBA00022801"/>
    </source>
</evidence>
<evidence type="ECO:0000259" key="10">
    <source>
        <dbReference type="Pfam" id="PF12705"/>
    </source>
</evidence>
<dbReference type="EMBL" id="PDOF01000001">
    <property type="protein sequence ID" value="PYZ98314.1"/>
    <property type="molecule type" value="Genomic_DNA"/>
</dbReference>
<dbReference type="InterPro" id="IPR027417">
    <property type="entry name" value="P-loop_NTPase"/>
</dbReference>
<dbReference type="PANTHER" id="PTHR30591">
    <property type="entry name" value="RECBCD ENZYME SUBUNIT RECC"/>
    <property type="match status" value="1"/>
</dbReference>
<dbReference type="InterPro" id="IPR011604">
    <property type="entry name" value="PDDEXK-like_dom_sf"/>
</dbReference>
<keyword evidence="1" id="KW-0540">Nuclease</keyword>
<dbReference type="GO" id="GO:0004527">
    <property type="term" value="F:exonuclease activity"/>
    <property type="evidence" value="ECO:0007669"/>
    <property type="project" value="UniProtKB-KW"/>
</dbReference>
<keyword evidence="9" id="KW-0234">DNA repair</keyword>
<accession>A0A2W0H904</accession>
<evidence type="ECO:0000256" key="2">
    <source>
        <dbReference type="ARBA" id="ARBA00022741"/>
    </source>
</evidence>
<evidence type="ECO:0000256" key="6">
    <source>
        <dbReference type="ARBA" id="ARBA00022839"/>
    </source>
</evidence>
<keyword evidence="7" id="KW-0067">ATP-binding</keyword>
<dbReference type="PANTHER" id="PTHR30591:SF1">
    <property type="entry name" value="RECBCD ENZYME SUBUNIT RECC"/>
    <property type="match status" value="1"/>
</dbReference>
<gene>
    <name evidence="11" type="ORF">CR205_06870</name>
</gene>
<keyword evidence="4" id="KW-0378">Hydrolase</keyword>
<evidence type="ECO:0000256" key="1">
    <source>
        <dbReference type="ARBA" id="ARBA00022722"/>
    </source>
</evidence>
<dbReference type="Pfam" id="PF12705">
    <property type="entry name" value="PDDEXK_1"/>
    <property type="match status" value="1"/>
</dbReference>
<dbReference type="SUPFAM" id="SSF52980">
    <property type="entry name" value="Restriction endonuclease-like"/>
    <property type="match status" value="1"/>
</dbReference>
<evidence type="ECO:0000256" key="9">
    <source>
        <dbReference type="ARBA" id="ARBA00023204"/>
    </source>
</evidence>
<dbReference type="AlphaFoldDB" id="A0A2W0H904"/>
<evidence type="ECO:0000256" key="8">
    <source>
        <dbReference type="ARBA" id="ARBA00023125"/>
    </source>
</evidence>
<evidence type="ECO:0000256" key="5">
    <source>
        <dbReference type="ARBA" id="ARBA00022806"/>
    </source>
</evidence>
<dbReference type="GO" id="GO:0003677">
    <property type="term" value="F:DNA binding"/>
    <property type="evidence" value="ECO:0007669"/>
    <property type="project" value="UniProtKB-KW"/>
</dbReference>
<keyword evidence="6" id="KW-0269">Exonuclease</keyword>
<keyword evidence="2" id="KW-0547">Nucleotide-binding</keyword>
<evidence type="ECO:0000313" key="11">
    <source>
        <dbReference type="EMBL" id="PYZ98314.1"/>
    </source>
</evidence>
<evidence type="ECO:0000313" key="12">
    <source>
        <dbReference type="Proteomes" id="UP000248066"/>
    </source>
</evidence>
<organism evidence="11 12">
    <name type="scientific">Alteribacter lacisalsi</name>
    <dbReference type="NCBI Taxonomy" id="2045244"/>
    <lineage>
        <taxon>Bacteria</taxon>
        <taxon>Bacillati</taxon>
        <taxon>Bacillota</taxon>
        <taxon>Bacilli</taxon>
        <taxon>Bacillales</taxon>
        <taxon>Bacillaceae</taxon>
        <taxon>Alteribacter</taxon>
    </lineage>
</organism>
<dbReference type="GO" id="GO:0005524">
    <property type="term" value="F:ATP binding"/>
    <property type="evidence" value="ECO:0007669"/>
    <property type="project" value="UniProtKB-KW"/>
</dbReference>
<dbReference type="SUPFAM" id="SSF52540">
    <property type="entry name" value="P-loop containing nucleoside triphosphate hydrolases"/>
    <property type="match status" value="1"/>
</dbReference>
<dbReference type="InterPro" id="IPR038726">
    <property type="entry name" value="PDDEXK_AddAB-type"/>
</dbReference>
<dbReference type="GO" id="GO:0004386">
    <property type="term" value="F:helicase activity"/>
    <property type="evidence" value="ECO:0007669"/>
    <property type="project" value="UniProtKB-KW"/>
</dbReference>
<dbReference type="GO" id="GO:0006281">
    <property type="term" value="P:DNA repair"/>
    <property type="evidence" value="ECO:0007669"/>
    <property type="project" value="UniProtKB-KW"/>
</dbReference>
<dbReference type="GO" id="GO:0006310">
    <property type="term" value="P:DNA recombination"/>
    <property type="evidence" value="ECO:0007669"/>
    <property type="project" value="TreeGrafter"/>
</dbReference>
<keyword evidence="8" id="KW-0238">DNA-binding</keyword>
<feature type="domain" description="PD-(D/E)XK endonuclease-like" evidence="10">
    <location>
        <begin position="685"/>
        <end position="958"/>
    </location>
</feature>
<keyword evidence="12" id="KW-1185">Reference proteome</keyword>
<name>A0A2W0H904_9BACI</name>
<reference evidence="11 12" key="1">
    <citation type="submission" date="2017-10" db="EMBL/GenBank/DDBJ databases">
        <title>Bacillus sp. nov., a halophilic bacterium isolated from a Yangshapao Lake.</title>
        <authorList>
            <person name="Wang H."/>
        </authorList>
    </citation>
    <scope>NUCLEOTIDE SEQUENCE [LARGE SCALE GENOMIC DNA]</scope>
    <source>
        <strain evidence="11 12">YSP-3</strain>
    </source>
</reference>
<proteinExistence type="predicted"/>
<dbReference type="InterPro" id="IPR011335">
    <property type="entry name" value="Restrct_endonuc-II-like"/>
</dbReference>
<comment type="caution">
    <text evidence="11">The sequence shown here is derived from an EMBL/GenBank/DDBJ whole genome shotgun (WGS) entry which is preliminary data.</text>
</comment>
<protein>
    <recommendedName>
        <fullName evidence="10">PD-(D/E)XK endonuclease-like domain-containing protein</fullName>
    </recommendedName>
</protein>